<feature type="region of interest" description="Disordered" evidence="1">
    <location>
        <begin position="1"/>
        <end position="23"/>
    </location>
</feature>
<sequence>AGAARSPQSTRRDSRQLKRWTSL</sequence>
<gene>
    <name evidence="2" type="ORF">AVDCRST_MAG93-8587</name>
</gene>
<evidence type="ECO:0000313" key="2">
    <source>
        <dbReference type="EMBL" id="CAA9373264.1"/>
    </source>
</evidence>
<protein>
    <submittedName>
        <fullName evidence="2">Uncharacterized protein</fullName>
    </submittedName>
</protein>
<dbReference type="EMBL" id="CADCTR010002894">
    <property type="protein sequence ID" value="CAA9373264.1"/>
    <property type="molecule type" value="Genomic_DNA"/>
</dbReference>
<name>A0A6J4MZ68_9CHLR</name>
<feature type="non-terminal residue" evidence="2">
    <location>
        <position position="23"/>
    </location>
</feature>
<evidence type="ECO:0000256" key="1">
    <source>
        <dbReference type="SAM" id="MobiDB-lite"/>
    </source>
</evidence>
<organism evidence="2">
    <name type="scientific">uncultured Chloroflexia bacterium</name>
    <dbReference type="NCBI Taxonomy" id="1672391"/>
    <lineage>
        <taxon>Bacteria</taxon>
        <taxon>Bacillati</taxon>
        <taxon>Chloroflexota</taxon>
        <taxon>Chloroflexia</taxon>
        <taxon>environmental samples</taxon>
    </lineage>
</organism>
<dbReference type="AlphaFoldDB" id="A0A6J4MZ68"/>
<proteinExistence type="predicted"/>
<feature type="non-terminal residue" evidence="2">
    <location>
        <position position="1"/>
    </location>
</feature>
<reference evidence="2" key="1">
    <citation type="submission" date="2020-02" db="EMBL/GenBank/DDBJ databases">
        <authorList>
            <person name="Meier V. D."/>
        </authorList>
    </citation>
    <scope>NUCLEOTIDE SEQUENCE</scope>
    <source>
        <strain evidence="2">AVDCRST_MAG93</strain>
    </source>
</reference>
<accession>A0A6J4MZ68</accession>